<proteinExistence type="predicted"/>
<comment type="caution">
    <text evidence="2">The sequence shown here is derived from an EMBL/GenBank/DDBJ whole genome shotgun (WGS) entry which is preliminary data.</text>
</comment>
<evidence type="ECO:0000313" key="3">
    <source>
        <dbReference type="EMBL" id="KAK0974016.1"/>
    </source>
</evidence>
<evidence type="ECO:0000313" key="4">
    <source>
        <dbReference type="Proteomes" id="UP001168146"/>
    </source>
</evidence>
<dbReference type="EMBL" id="JASUXU010000061">
    <property type="protein sequence ID" value="KAK0313181.1"/>
    <property type="molecule type" value="Genomic_DNA"/>
</dbReference>
<dbReference type="AlphaFoldDB" id="A0AAN6FBE2"/>
<feature type="region of interest" description="Disordered" evidence="1">
    <location>
        <begin position="23"/>
        <end position="88"/>
    </location>
</feature>
<accession>A0AAN6FBE2</accession>
<evidence type="ECO:0000256" key="1">
    <source>
        <dbReference type="SAM" id="MobiDB-lite"/>
    </source>
</evidence>
<keyword evidence="5" id="KW-1185">Reference proteome</keyword>
<evidence type="ECO:0000313" key="2">
    <source>
        <dbReference type="EMBL" id="KAK0313181.1"/>
    </source>
</evidence>
<dbReference type="EMBL" id="JAUJLE010000157">
    <property type="protein sequence ID" value="KAK0974016.1"/>
    <property type="molecule type" value="Genomic_DNA"/>
</dbReference>
<dbReference type="Proteomes" id="UP001175353">
    <property type="component" value="Unassembled WGS sequence"/>
</dbReference>
<gene>
    <name evidence="2" type="ORF">LTR82_013612</name>
    <name evidence="3" type="ORF">LTR91_014562</name>
</gene>
<name>A0AAN6FBE2_9PEZI</name>
<organism evidence="2 4">
    <name type="scientific">Friedmanniomyces endolithicus</name>
    <dbReference type="NCBI Taxonomy" id="329885"/>
    <lineage>
        <taxon>Eukaryota</taxon>
        <taxon>Fungi</taxon>
        <taxon>Dikarya</taxon>
        <taxon>Ascomycota</taxon>
        <taxon>Pezizomycotina</taxon>
        <taxon>Dothideomycetes</taxon>
        <taxon>Dothideomycetidae</taxon>
        <taxon>Mycosphaerellales</taxon>
        <taxon>Teratosphaeriaceae</taxon>
        <taxon>Friedmanniomyces</taxon>
    </lineage>
</organism>
<sequence length="127" mass="14103">MPQNYTIDWPMMPPAYQMMAHFLDSRTRLPPPPKRHHHHPQKPLGPATSAPKKQIQTVASDHSSKWSTAGTVGTGGGVSSSKEGAGTVVAREMMPGETRYVTNEEWRDKRGRVVRKRTTVGTTRKEG</sequence>
<reference evidence="3" key="2">
    <citation type="submission" date="2023-06" db="EMBL/GenBank/DDBJ databases">
        <title>Black Yeasts Isolated from many extreme environments.</title>
        <authorList>
            <person name="Coleine C."/>
            <person name="Stajich J.E."/>
            <person name="Selbmann L."/>
        </authorList>
    </citation>
    <scope>NUCLEOTIDE SEQUENCE</scope>
    <source>
        <strain evidence="3">CCFEE 5200</strain>
    </source>
</reference>
<reference evidence="2" key="1">
    <citation type="submission" date="2021-12" db="EMBL/GenBank/DDBJ databases">
        <title>Black yeast isolated from Biological Soil Crust.</title>
        <authorList>
            <person name="Kurbessoian T."/>
        </authorList>
    </citation>
    <scope>NUCLEOTIDE SEQUENCE</scope>
    <source>
        <strain evidence="2">CCFEE 5208</strain>
    </source>
</reference>
<dbReference type="Proteomes" id="UP001168146">
    <property type="component" value="Unassembled WGS sequence"/>
</dbReference>
<evidence type="ECO:0000313" key="5">
    <source>
        <dbReference type="Proteomes" id="UP001175353"/>
    </source>
</evidence>
<protein>
    <submittedName>
        <fullName evidence="2">Uncharacterized protein</fullName>
    </submittedName>
</protein>